<evidence type="ECO:0000256" key="2">
    <source>
        <dbReference type="ARBA" id="ARBA00010961"/>
    </source>
</evidence>
<dbReference type="GO" id="GO:0006313">
    <property type="term" value="P:DNA transposition"/>
    <property type="evidence" value="ECO:0007669"/>
    <property type="project" value="UniProtKB-UniRule"/>
</dbReference>
<keyword evidence="3 6" id="KW-0815">Transposition</keyword>
<dbReference type="GO" id="GO:0004803">
    <property type="term" value="F:transposase activity"/>
    <property type="evidence" value="ECO:0007669"/>
    <property type="project" value="UniProtKB-UniRule"/>
</dbReference>
<evidence type="ECO:0000256" key="5">
    <source>
        <dbReference type="ARBA" id="ARBA00023172"/>
    </source>
</evidence>
<evidence type="ECO:0000256" key="1">
    <source>
        <dbReference type="ARBA" id="ARBA00002190"/>
    </source>
</evidence>
<proteinExistence type="inferred from homology"/>
<gene>
    <name evidence="7" type="ORF">MOMUL_17730</name>
</gene>
<dbReference type="InterPro" id="IPR001207">
    <property type="entry name" value="Transposase_mutator"/>
</dbReference>
<dbReference type="EMBL" id="LTBC01000005">
    <property type="protein sequence ID" value="KYH32198.1"/>
    <property type="molecule type" value="Genomic_DNA"/>
</dbReference>
<comment type="function">
    <text evidence="1 6">Required for the transposition of the insertion element.</text>
</comment>
<dbReference type="PANTHER" id="PTHR33217">
    <property type="entry name" value="TRANSPOSASE FOR INSERTION SEQUENCE ELEMENT IS1081"/>
    <property type="match status" value="1"/>
</dbReference>
<name>A0A151AX31_9FIRM</name>
<sequence length="125" mass="14123">MDALVIKVRKGGRVRSQSVLIGSGVNREGYREILGLMIGDGESEASWSEFFACLKRRGLKGVDWVVSDDHKGLVKAIMTHFQGVSWQRCQTHFIRNILEVCPKSLQRKFHTRVLPGSLKNPVLIF</sequence>
<reference evidence="7 8" key="1">
    <citation type="submission" date="2016-02" db="EMBL/GenBank/DDBJ databases">
        <title>Genome sequence of Moorella mulderi DSM 14980.</title>
        <authorList>
            <person name="Poehlein A."/>
            <person name="Daniel R."/>
        </authorList>
    </citation>
    <scope>NUCLEOTIDE SEQUENCE [LARGE SCALE GENOMIC DNA]</scope>
    <source>
        <strain evidence="7 8">DSM 14980</strain>
    </source>
</reference>
<dbReference type="PANTHER" id="PTHR33217:SF7">
    <property type="entry name" value="TRANSPOSASE FOR INSERTION SEQUENCE ELEMENT IS1081"/>
    <property type="match status" value="1"/>
</dbReference>
<keyword evidence="5 6" id="KW-0233">DNA recombination</keyword>
<dbReference type="PATRIC" id="fig|1122241.3.peg.1873"/>
<comment type="similarity">
    <text evidence="2 6">Belongs to the transposase mutator family.</text>
</comment>
<dbReference type="Pfam" id="PF00872">
    <property type="entry name" value="Transposase_mut"/>
    <property type="match status" value="1"/>
</dbReference>
<accession>A0A151AX31</accession>
<protein>
    <recommendedName>
        <fullName evidence="6">Mutator family transposase</fullName>
    </recommendedName>
</protein>
<dbReference type="AlphaFoldDB" id="A0A151AX31"/>
<keyword evidence="4 6" id="KW-0238">DNA-binding</keyword>
<evidence type="ECO:0000256" key="4">
    <source>
        <dbReference type="ARBA" id="ARBA00023125"/>
    </source>
</evidence>
<keyword evidence="8" id="KW-1185">Reference proteome</keyword>
<keyword evidence="6" id="KW-0814">Transposable element</keyword>
<evidence type="ECO:0000256" key="3">
    <source>
        <dbReference type="ARBA" id="ARBA00022578"/>
    </source>
</evidence>
<comment type="caution">
    <text evidence="7">The sequence shown here is derived from an EMBL/GenBank/DDBJ whole genome shotgun (WGS) entry which is preliminary data.</text>
</comment>
<dbReference type="Proteomes" id="UP000075670">
    <property type="component" value="Unassembled WGS sequence"/>
</dbReference>
<evidence type="ECO:0000313" key="7">
    <source>
        <dbReference type="EMBL" id="KYH32198.1"/>
    </source>
</evidence>
<evidence type="ECO:0000313" key="8">
    <source>
        <dbReference type="Proteomes" id="UP000075670"/>
    </source>
</evidence>
<dbReference type="GO" id="GO:0003677">
    <property type="term" value="F:DNA binding"/>
    <property type="evidence" value="ECO:0007669"/>
    <property type="project" value="UniProtKB-UniRule"/>
</dbReference>
<evidence type="ECO:0000256" key="6">
    <source>
        <dbReference type="RuleBase" id="RU365089"/>
    </source>
</evidence>
<organism evidence="7 8">
    <name type="scientific">Moorella mulderi DSM 14980</name>
    <dbReference type="NCBI Taxonomy" id="1122241"/>
    <lineage>
        <taxon>Bacteria</taxon>
        <taxon>Bacillati</taxon>
        <taxon>Bacillota</taxon>
        <taxon>Clostridia</taxon>
        <taxon>Neomoorellales</taxon>
        <taxon>Neomoorellaceae</taxon>
        <taxon>Neomoorella</taxon>
    </lineage>
</organism>